<reference evidence="1" key="2">
    <citation type="journal article" date="2015" name="Data Brief">
        <title>Shoot transcriptome of the giant reed, Arundo donax.</title>
        <authorList>
            <person name="Barrero R.A."/>
            <person name="Guerrero F.D."/>
            <person name="Moolhuijzen P."/>
            <person name="Goolsby J.A."/>
            <person name="Tidwell J."/>
            <person name="Bellgard S.E."/>
            <person name="Bellgard M.I."/>
        </authorList>
    </citation>
    <scope>NUCLEOTIDE SEQUENCE</scope>
    <source>
        <tissue evidence="1">Shoot tissue taken approximately 20 cm above the soil surface</tissue>
    </source>
</reference>
<evidence type="ECO:0000313" key="1">
    <source>
        <dbReference type="EMBL" id="JAD89216.1"/>
    </source>
</evidence>
<proteinExistence type="predicted"/>
<protein>
    <submittedName>
        <fullName evidence="1">Uncharacterized protein</fullName>
    </submittedName>
</protein>
<name>A0A0A9DN38_ARUDO</name>
<organism evidence="1">
    <name type="scientific">Arundo donax</name>
    <name type="common">Giant reed</name>
    <name type="synonym">Donax arundinaceus</name>
    <dbReference type="NCBI Taxonomy" id="35708"/>
    <lineage>
        <taxon>Eukaryota</taxon>
        <taxon>Viridiplantae</taxon>
        <taxon>Streptophyta</taxon>
        <taxon>Embryophyta</taxon>
        <taxon>Tracheophyta</taxon>
        <taxon>Spermatophyta</taxon>
        <taxon>Magnoliopsida</taxon>
        <taxon>Liliopsida</taxon>
        <taxon>Poales</taxon>
        <taxon>Poaceae</taxon>
        <taxon>PACMAD clade</taxon>
        <taxon>Arundinoideae</taxon>
        <taxon>Arundineae</taxon>
        <taxon>Arundo</taxon>
    </lineage>
</organism>
<accession>A0A0A9DN38</accession>
<sequence>MCGYRGGDAVGAVLIGWTRRRRSGCMTTSSTSHARCWTGLLQLLFRCAARLVVMIYDHLLV</sequence>
<reference evidence="1" key="1">
    <citation type="submission" date="2014-09" db="EMBL/GenBank/DDBJ databases">
        <authorList>
            <person name="Magalhaes I.L.F."/>
            <person name="Oliveira U."/>
            <person name="Santos F.R."/>
            <person name="Vidigal T.H.D.A."/>
            <person name="Brescovit A.D."/>
            <person name="Santos A.J."/>
        </authorList>
    </citation>
    <scope>NUCLEOTIDE SEQUENCE</scope>
    <source>
        <tissue evidence="1">Shoot tissue taken approximately 20 cm above the soil surface</tissue>
    </source>
</reference>
<dbReference type="EMBL" id="GBRH01208679">
    <property type="protein sequence ID" value="JAD89216.1"/>
    <property type="molecule type" value="Transcribed_RNA"/>
</dbReference>
<dbReference type="AlphaFoldDB" id="A0A0A9DN38"/>